<accession>A0A5P2UHU1</accession>
<organism evidence="4 5">
    <name type="scientific">Streptomyces subrutilus</name>
    <dbReference type="NCBI Taxonomy" id="36818"/>
    <lineage>
        <taxon>Bacteria</taxon>
        <taxon>Bacillati</taxon>
        <taxon>Actinomycetota</taxon>
        <taxon>Actinomycetes</taxon>
        <taxon>Kitasatosporales</taxon>
        <taxon>Streptomycetaceae</taxon>
        <taxon>Streptomyces</taxon>
    </lineage>
</organism>
<dbReference type="AlphaFoldDB" id="A0A5P2UHU1"/>
<reference evidence="4 5" key="2">
    <citation type="submission" date="2017-09" db="EMBL/GenBank/DDBJ databases">
        <authorList>
            <person name="Lee N."/>
            <person name="Cho B.-K."/>
        </authorList>
    </citation>
    <scope>NUCLEOTIDE SEQUENCE [LARGE SCALE GENOMIC DNA]</scope>
    <source>
        <strain evidence="4 5">ATCC 27467</strain>
    </source>
</reference>
<reference evidence="3" key="1">
    <citation type="journal article" date="2014" name="Int. J. Syst. Evol. Microbiol.">
        <title>Complete genome sequence of Corynebacterium casei LMG S-19264T (=DSM 44701T), isolated from a smear-ripened cheese.</title>
        <authorList>
            <consortium name="US DOE Joint Genome Institute (JGI-PGF)"/>
            <person name="Walter F."/>
            <person name="Albersmeier A."/>
            <person name="Kalinowski J."/>
            <person name="Ruckert C."/>
        </authorList>
    </citation>
    <scope>NUCLEOTIDE SEQUENCE</scope>
    <source>
        <strain evidence="3">JCM 4834</strain>
    </source>
</reference>
<name>A0A5P2UHU1_9ACTN</name>
<feature type="region of interest" description="Disordered" evidence="2">
    <location>
        <begin position="84"/>
        <end position="133"/>
    </location>
</feature>
<dbReference type="Pfam" id="PF01455">
    <property type="entry name" value="HupF_HypC"/>
    <property type="match status" value="1"/>
</dbReference>
<evidence type="ECO:0000313" key="4">
    <source>
        <dbReference type="EMBL" id="QEU77351.1"/>
    </source>
</evidence>
<protein>
    <submittedName>
        <fullName evidence="4">HypC/HybG/HupF family hydrogenase formation chaperone</fullName>
    </submittedName>
</protein>
<dbReference type="FunFam" id="2.30.30.140:FF:000022">
    <property type="entry name" value="Hydrogenase assembly chaperone HybG"/>
    <property type="match status" value="1"/>
</dbReference>
<evidence type="ECO:0000313" key="3">
    <source>
        <dbReference type="EMBL" id="GGZ46761.1"/>
    </source>
</evidence>
<dbReference type="GO" id="GO:0051604">
    <property type="term" value="P:protein maturation"/>
    <property type="evidence" value="ECO:0007669"/>
    <property type="project" value="TreeGrafter"/>
</dbReference>
<dbReference type="NCBIfam" id="TIGR00074">
    <property type="entry name" value="hypC_hupF"/>
    <property type="match status" value="1"/>
</dbReference>
<dbReference type="GO" id="GO:0005506">
    <property type="term" value="F:iron ion binding"/>
    <property type="evidence" value="ECO:0007669"/>
    <property type="project" value="TreeGrafter"/>
</dbReference>
<keyword evidence="5" id="KW-1185">Reference proteome</keyword>
<dbReference type="PRINTS" id="PR00445">
    <property type="entry name" value="HUPFHYPC"/>
</dbReference>
<feature type="compositionally biased region" description="Low complexity" evidence="2">
    <location>
        <begin position="97"/>
        <end position="114"/>
    </location>
</feature>
<dbReference type="KEGG" id="ssub:CP968_02755"/>
<sequence>MCLAVPGRVLDIGERDGTRMATVAFGGVQKEVCLEYLPDLQVGEYAIVHVGFALQRLDEESARQTLELFAQLGMLQEEFGDPWEQAAQAGGGEWPFADAPDAAPDAAPDGAADGVRGHDAVPAVGAAREEGGR</sequence>
<dbReference type="PANTHER" id="PTHR35177">
    <property type="entry name" value="HYDROGENASE MATURATION FACTOR HYBG"/>
    <property type="match status" value="1"/>
</dbReference>
<dbReference type="Gene3D" id="2.30.30.140">
    <property type="match status" value="1"/>
</dbReference>
<evidence type="ECO:0000256" key="1">
    <source>
        <dbReference type="ARBA" id="ARBA00006018"/>
    </source>
</evidence>
<dbReference type="EMBL" id="BMVX01000001">
    <property type="protein sequence ID" value="GGZ46761.1"/>
    <property type="molecule type" value="Genomic_DNA"/>
</dbReference>
<reference evidence="3" key="3">
    <citation type="submission" date="2020-09" db="EMBL/GenBank/DDBJ databases">
        <authorList>
            <person name="Sun Q."/>
            <person name="Ohkuma M."/>
        </authorList>
    </citation>
    <scope>NUCLEOTIDE SEQUENCE</scope>
    <source>
        <strain evidence="3">JCM 4834</strain>
    </source>
</reference>
<dbReference type="GO" id="GO:1902670">
    <property type="term" value="F:carbon dioxide binding"/>
    <property type="evidence" value="ECO:0007669"/>
    <property type="project" value="TreeGrafter"/>
</dbReference>
<proteinExistence type="inferred from homology"/>
<dbReference type="EMBL" id="CP023701">
    <property type="protein sequence ID" value="QEU77351.1"/>
    <property type="molecule type" value="Genomic_DNA"/>
</dbReference>
<dbReference type="OrthoDB" id="9806017at2"/>
<evidence type="ECO:0000313" key="5">
    <source>
        <dbReference type="Proteomes" id="UP000326831"/>
    </source>
</evidence>
<dbReference type="PROSITE" id="PS01097">
    <property type="entry name" value="HUPF_HYPC"/>
    <property type="match status" value="1"/>
</dbReference>
<gene>
    <name evidence="4" type="ORF">CP968_02755</name>
    <name evidence="3" type="ORF">GCM10010371_02420</name>
</gene>
<dbReference type="SUPFAM" id="SSF159127">
    <property type="entry name" value="HupF/HypC-like"/>
    <property type="match status" value="1"/>
</dbReference>
<dbReference type="InterPro" id="IPR001109">
    <property type="entry name" value="Hydrogenase_HupF/HypC"/>
</dbReference>
<dbReference type="InterPro" id="IPR019812">
    <property type="entry name" value="Hydgase_assmbl_chp_CS"/>
</dbReference>
<dbReference type="Proteomes" id="UP000326831">
    <property type="component" value="Chromosome"/>
</dbReference>
<evidence type="ECO:0000256" key="2">
    <source>
        <dbReference type="SAM" id="MobiDB-lite"/>
    </source>
</evidence>
<dbReference type="Proteomes" id="UP000634660">
    <property type="component" value="Unassembled WGS sequence"/>
</dbReference>
<dbReference type="RefSeq" id="WP_150516448.1">
    <property type="nucleotide sequence ID" value="NZ_BMVX01000001.1"/>
</dbReference>
<comment type="similarity">
    <text evidence="1">Belongs to the HupF/HypC family.</text>
</comment>
<dbReference type="PANTHER" id="PTHR35177:SF2">
    <property type="entry name" value="HYDROGENASE MATURATION FACTOR HYBG"/>
    <property type="match status" value="1"/>
</dbReference>